<evidence type="ECO:0000313" key="14">
    <source>
        <dbReference type="EMBL" id="OAG95190.1"/>
    </source>
</evidence>
<dbReference type="GO" id="GO:0042626">
    <property type="term" value="F:ATPase-coupled transmembrane transporter activity"/>
    <property type="evidence" value="ECO:0007669"/>
    <property type="project" value="TreeGrafter"/>
</dbReference>
<evidence type="ECO:0000256" key="12">
    <source>
        <dbReference type="SAM" id="Phobius"/>
    </source>
</evidence>
<evidence type="ECO:0000313" key="15">
    <source>
        <dbReference type="Proteomes" id="UP000077421"/>
    </source>
</evidence>
<keyword evidence="5" id="KW-1003">Cell membrane</keyword>
<dbReference type="Pfam" id="PF00005">
    <property type="entry name" value="ABC_tran"/>
    <property type="match status" value="2"/>
</dbReference>
<gene>
    <name evidence="14" type="ORF">AYW79_01765</name>
</gene>
<keyword evidence="7" id="KW-0547">Nucleotide-binding</keyword>
<dbReference type="GO" id="GO:0043190">
    <property type="term" value="C:ATP-binding cassette (ABC) transporter complex"/>
    <property type="evidence" value="ECO:0007669"/>
    <property type="project" value="TreeGrafter"/>
</dbReference>
<evidence type="ECO:0000256" key="1">
    <source>
        <dbReference type="ARBA" id="ARBA00004141"/>
    </source>
</evidence>
<evidence type="ECO:0000256" key="7">
    <source>
        <dbReference type="ARBA" id="ARBA00022741"/>
    </source>
</evidence>
<dbReference type="PROSITE" id="PS50893">
    <property type="entry name" value="ABC_TRANSPORTER_2"/>
    <property type="match status" value="2"/>
</dbReference>
<dbReference type="Pfam" id="PF02361">
    <property type="entry name" value="CbiQ"/>
    <property type="match status" value="1"/>
</dbReference>
<evidence type="ECO:0000256" key="8">
    <source>
        <dbReference type="ARBA" id="ARBA00022840"/>
    </source>
</evidence>
<accession>A0A853KIK3</accession>
<dbReference type="InterPro" id="IPR003593">
    <property type="entry name" value="AAA+_ATPase"/>
</dbReference>
<protein>
    <recommendedName>
        <fullName evidence="13">ABC transporter domain-containing protein</fullName>
    </recommendedName>
</protein>
<organism evidence="14 15">
    <name type="scientific">Ferroacidibacillus organovorans</name>
    <dbReference type="NCBI Taxonomy" id="1765683"/>
    <lineage>
        <taxon>Bacteria</taxon>
        <taxon>Bacillati</taxon>
        <taxon>Bacillota</taxon>
        <taxon>Bacilli</taxon>
        <taxon>Bacillales</taxon>
        <taxon>Alicyclobacillaceae</taxon>
        <taxon>Ferroacidibacillus</taxon>
    </lineage>
</organism>
<proteinExistence type="inferred from homology"/>
<dbReference type="Proteomes" id="UP000077421">
    <property type="component" value="Unassembled WGS sequence"/>
</dbReference>
<keyword evidence="6 12" id="KW-0812">Transmembrane</keyword>
<dbReference type="InterPro" id="IPR027417">
    <property type="entry name" value="P-loop_NTPase"/>
</dbReference>
<feature type="transmembrane region" description="Helical" evidence="12">
    <location>
        <begin position="803"/>
        <end position="820"/>
    </location>
</feature>
<dbReference type="GO" id="GO:0005524">
    <property type="term" value="F:ATP binding"/>
    <property type="evidence" value="ECO:0007669"/>
    <property type="project" value="UniProtKB-KW"/>
</dbReference>
<reference evidence="14 15" key="1">
    <citation type="submission" date="2016-02" db="EMBL/GenBank/DDBJ databases">
        <title>Draft genome sequence of Acidibacillus ferrooxidans SLC66.</title>
        <authorList>
            <person name="Oliveira G."/>
            <person name="Nancucheo I."/>
            <person name="Dall'Agnol H."/>
            <person name="Johnson B."/>
            <person name="Oliveira R."/>
            <person name="Nunes G.L."/>
            <person name="Tzotzos G."/>
            <person name="Orellana S.C."/>
            <person name="Salim A.C."/>
            <person name="Araujo F.M."/>
        </authorList>
    </citation>
    <scope>NUCLEOTIDE SEQUENCE [LARGE SCALE GENOMIC DNA]</scope>
    <source>
        <strain evidence="14 15">SLC66</strain>
    </source>
</reference>
<feature type="transmembrane region" description="Helical" evidence="12">
    <location>
        <begin position="673"/>
        <end position="691"/>
    </location>
</feature>
<feature type="domain" description="ABC transporter" evidence="13">
    <location>
        <begin position="39"/>
        <end position="272"/>
    </location>
</feature>
<evidence type="ECO:0000256" key="9">
    <source>
        <dbReference type="ARBA" id="ARBA00022967"/>
    </source>
</evidence>
<feature type="transmembrane region" description="Helical" evidence="12">
    <location>
        <begin position="580"/>
        <end position="599"/>
    </location>
</feature>
<dbReference type="InterPro" id="IPR003339">
    <property type="entry name" value="ABC/ECF_trnsptr_transmembrane"/>
</dbReference>
<dbReference type="InterPro" id="IPR003439">
    <property type="entry name" value="ABC_transporter-like_ATP-bd"/>
</dbReference>
<evidence type="ECO:0000256" key="11">
    <source>
        <dbReference type="ARBA" id="ARBA00023136"/>
    </source>
</evidence>
<evidence type="ECO:0000256" key="10">
    <source>
        <dbReference type="ARBA" id="ARBA00022989"/>
    </source>
</evidence>
<dbReference type="PANTHER" id="PTHR43553:SF24">
    <property type="entry name" value="ENERGY-COUPLING FACTOR TRANSPORTER ATP-BINDING PROTEIN ECFA1"/>
    <property type="match status" value="1"/>
</dbReference>
<keyword evidence="4" id="KW-0813">Transport</keyword>
<evidence type="ECO:0000256" key="6">
    <source>
        <dbReference type="ARBA" id="ARBA00022692"/>
    </source>
</evidence>
<dbReference type="SMART" id="SM00382">
    <property type="entry name" value="AAA"/>
    <property type="match status" value="2"/>
</dbReference>
<dbReference type="GO" id="GO:0016887">
    <property type="term" value="F:ATP hydrolysis activity"/>
    <property type="evidence" value="ECO:0007669"/>
    <property type="project" value="InterPro"/>
</dbReference>
<evidence type="ECO:0000256" key="5">
    <source>
        <dbReference type="ARBA" id="ARBA00022475"/>
    </source>
</evidence>
<comment type="subcellular location">
    <subcellularLocation>
        <location evidence="2">Cell membrane</location>
        <topology evidence="2">Peripheral membrane protein</topology>
    </subcellularLocation>
    <subcellularLocation>
        <location evidence="1">Membrane</location>
        <topology evidence="1">Multi-pass membrane protein</topology>
    </subcellularLocation>
</comment>
<sequence>MQTDRALPLHALAEEEGVTDLDRGMSMGGIIEECPDVLVSLDCVTVQYEGADRPALNDVSLTIKKGEAVLLLGPSGCGKSTVARLLSGLIPRAMEASVQGRVTRAPELARMGAIGYVFQDPDAQFCMIEQDDEIAFGLENQRISQADMLARIQEQLQRMGLPDLPHVKHDRYSGGMKQKLALASALAMQPEWLICDEPTANLDPQATGMVFDELMRVRERGQSLLLIEHKFDRILPAMDRVILFDQVGRILHQGTPGEMMENWWEEMLRIGVIAPWKARPFQCNEVRLGQKVVLEEPKMAELKSQGDAFALKNVEVTYRKTPVLRVDSLHIKAGSFTAIVGPNGAGKTTLLQAMAGLISHRGGHLARFGAHSHKAEHDARLAYSFQNPEYQFVYGRVVDELGNRVQADETDPKLHELLTRFGLDGYEDANPFELSQGQKRRLSVASMLREPRAAYLLDEPTFGQDAKTQQVLLEQLETLHRDGRTIVLTTHDMDLVRQYATQVVVVIAGEVVASCAPERLFADEELMKRAHLLDDQADSRLLLEVWNGRSRGERADWATAKNTVATPWVERPRSAPARSLNPTMQLVMVLMVMIIGVFANNLHQAIALFLLPVALMLLVARLTPWQILKRLSPFLGFYLLYVWTPTAYGPVAPHEPTIHFLWMHPTVAGFKNGLVLAFRMLSAVCFGVLFASEVDVTDLIISLCQNVRVSPRFAYGTLAGIRVIPLFQTEWVKLRQARALRGKEGRIAVLRPIHYALPLLTQAIRMSERVAIAMEARGFYGEVAMKATARSYYRIIPFRARDVLYPLAIALLAVSLIVIFQ</sequence>
<evidence type="ECO:0000256" key="4">
    <source>
        <dbReference type="ARBA" id="ARBA00022448"/>
    </source>
</evidence>
<name>A0A853KIK3_9BACL</name>
<feature type="domain" description="ABC transporter" evidence="13">
    <location>
        <begin position="309"/>
        <end position="533"/>
    </location>
</feature>
<dbReference type="AlphaFoldDB" id="A0A853KIK3"/>
<keyword evidence="10 12" id="KW-1133">Transmembrane helix</keyword>
<comment type="similarity">
    <text evidence="3">Belongs to the ABC transporter superfamily.</text>
</comment>
<dbReference type="InterPro" id="IPR017871">
    <property type="entry name" value="ABC_transporter-like_CS"/>
</dbReference>
<dbReference type="CDD" id="cd16914">
    <property type="entry name" value="EcfT"/>
    <property type="match status" value="1"/>
</dbReference>
<dbReference type="CDD" id="cd03225">
    <property type="entry name" value="ABC_cobalt_CbiO_domain1"/>
    <property type="match status" value="2"/>
</dbReference>
<dbReference type="PROSITE" id="PS00211">
    <property type="entry name" value="ABC_TRANSPORTER_1"/>
    <property type="match status" value="2"/>
</dbReference>
<evidence type="ECO:0000256" key="3">
    <source>
        <dbReference type="ARBA" id="ARBA00005417"/>
    </source>
</evidence>
<dbReference type="RefSeq" id="WP_082864645.1">
    <property type="nucleotide sequence ID" value="NZ_LSUQ01000003.1"/>
</dbReference>
<dbReference type="InterPro" id="IPR015856">
    <property type="entry name" value="ABC_transpr_CbiO/EcfA_su"/>
</dbReference>
<evidence type="ECO:0000256" key="2">
    <source>
        <dbReference type="ARBA" id="ARBA00004202"/>
    </source>
</evidence>
<evidence type="ECO:0000259" key="13">
    <source>
        <dbReference type="PROSITE" id="PS50893"/>
    </source>
</evidence>
<dbReference type="PANTHER" id="PTHR43553">
    <property type="entry name" value="HEAVY METAL TRANSPORTER"/>
    <property type="match status" value="1"/>
</dbReference>
<keyword evidence="9" id="KW-1278">Translocase</keyword>
<keyword evidence="11 12" id="KW-0472">Membrane</keyword>
<dbReference type="Gene3D" id="3.40.50.300">
    <property type="entry name" value="P-loop containing nucleotide triphosphate hydrolases"/>
    <property type="match status" value="2"/>
</dbReference>
<comment type="caution">
    <text evidence="14">The sequence shown here is derived from an EMBL/GenBank/DDBJ whole genome shotgun (WGS) entry which is preliminary data.</text>
</comment>
<dbReference type="InterPro" id="IPR050095">
    <property type="entry name" value="ECF_ABC_transporter_ATP-bd"/>
</dbReference>
<dbReference type="EMBL" id="LSUQ01000003">
    <property type="protein sequence ID" value="OAG95190.1"/>
    <property type="molecule type" value="Genomic_DNA"/>
</dbReference>
<keyword evidence="8" id="KW-0067">ATP-binding</keyword>
<dbReference type="SUPFAM" id="SSF52540">
    <property type="entry name" value="P-loop containing nucleoside triphosphate hydrolases"/>
    <property type="match status" value="2"/>
</dbReference>
<feature type="transmembrane region" description="Helical" evidence="12">
    <location>
        <begin position="605"/>
        <end position="623"/>
    </location>
</feature>